<organism evidence="1 2">
    <name type="scientific">Lunasporangiospora selenospora</name>
    <dbReference type="NCBI Taxonomy" id="979761"/>
    <lineage>
        <taxon>Eukaryota</taxon>
        <taxon>Fungi</taxon>
        <taxon>Fungi incertae sedis</taxon>
        <taxon>Mucoromycota</taxon>
        <taxon>Mortierellomycotina</taxon>
        <taxon>Mortierellomycetes</taxon>
        <taxon>Mortierellales</taxon>
        <taxon>Mortierellaceae</taxon>
        <taxon>Lunasporangiospora</taxon>
    </lineage>
</organism>
<reference evidence="1" key="1">
    <citation type="journal article" date="2020" name="Fungal Divers.">
        <title>Resolving the Mortierellaceae phylogeny through synthesis of multi-gene phylogenetics and phylogenomics.</title>
        <authorList>
            <person name="Vandepol N."/>
            <person name="Liber J."/>
            <person name="Desiro A."/>
            <person name="Na H."/>
            <person name="Kennedy M."/>
            <person name="Barry K."/>
            <person name="Grigoriev I.V."/>
            <person name="Miller A.N."/>
            <person name="O'Donnell K."/>
            <person name="Stajich J.E."/>
            <person name="Bonito G."/>
        </authorList>
    </citation>
    <scope>NUCLEOTIDE SEQUENCE</scope>
    <source>
        <strain evidence="1">KOD1015</strain>
    </source>
</reference>
<dbReference type="Proteomes" id="UP000780801">
    <property type="component" value="Unassembled WGS sequence"/>
</dbReference>
<feature type="non-terminal residue" evidence="1">
    <location>
        <position position="1"/>
    </location>
</feature>
<dbReference type="EMBL" id="JAABOA010008419">
    <property type="protein sequence ID" value="KAF9535231.1"/>
    <property type="molecule type" value="Genomic_DNA"/>
</dbReference>
<name>A0A9P6JW54_9FUNG</name>
<comment type="caution">
    <text evidence="1">The sequence shown here is derived from an EMBL/GenBank/DDBJ whole genome shotgun (WGS) entry which is preliminary data.</text>
</comment>
<keyword evidence="2" id="KW-1185">Reference proteome</keyword>
<proteinExistence type="predicted"/>
<evidence type="ECO:0000313" key="2">
    <source>
        <dbReference type="Proteomes" id="UP000780801"/>
    </source>
</evidence>
<protein>
    <submittedName>
        <fullName evidence="1">Uncharacterized protein</fullName>
    </submittedName>
</protein>
<feature type="non-terminal residue" evidence="1">
    <location>
        <position position="161"/>
    </location>
</feature>
<accession>A0A9P6JW54</accession>
<evidence type="ECO:0000313" key="1">
    <source>
        <dbReference type="EMBL" id="KAF9535231.1"/>
    </source>
</evidence>
<gene>
    <name evidence="1" type="ORF">BGW38_010423</name>
</gene>
<sequence>IVSIQALKYTAHAAGAGHFEPLDVRLDRLRTAVESNLGTVAGNTIETTAKISKNSAVVETVVEADDGVSIEALRRTVEKLDTDDFEGLEIDHWDFSELEDNPVKESRAEACSKVSNQAVQGPIKDLETVDLEGIDIDDWDDTELEDDPVKELAVESKDEII</sequence>
<dbReference type="AlphaFoldDB" id="A0A9P6JW54"/>